<keyword evidence="5" id="KW-0547">Nucleotide-binding</keyword>
<dbReference type="PANTHER" id="PTHR43152:SF3">
    <property type="entry name" value="UVRABC SYSTEM PROTEIN A"/>
    <property type="match status" value="1"/>
</dbReference>
<evidence type="ECO:0000256" key="14">
    <source>
        <dbReference type="ARBA" id="ARBA00038000"/>
    </source>
</evidence>
<evidence type="ECO:0000256" key="10">
    <source>
        <dbReference type="ARBA" id="ARBA00022840"/>
    </source>
</evidence>
<organism evidence="19 20">
    <name type="scientific">Photobacterium damselae</name>
    <dbReference type="NCBI Taxonomy" id="38293"/>
    <lineage>
        <taxon>Bacteria</taxon>
        <taxon>Pseudomonadati</taxon>
        <taxon>Pseudomonadota</taxon>
        <taxon>Gammaproteobacteria</taxon>
        <taxon>Vibrionales</taxon>
        <taxon>Vibrionaceae</taxon>
        <taxon>Photobacterium</taxon>
    </lineage>
</organism>
<dbReference type="RefSeq" id="WP_107200487.1">
    <property type="nucleotide sequence ID" value="NZ_PYMM01000019.1"/>
</dbReference>
<dbReference type="GO" id="GO:0004518">
    <property type="term" value="F:nuclease activity"/>
    <property type="evidence" value="ECO:0007669"/>
    <property type="project" value="UniProtKB-KW"/>
</dbReference>
<evidence type="ECO:0000256" key="8">
    <source>
        <dbReference type="ARBA" id="ARBA00022771"/>
    </source>
</evidence>
<keyword evidence="12" id="KW-0238">DNA-binding</keyword>
<feature type="domain" description="ABC transporter" evidence="17">
    <location>
        <begin position="440"/>
        <end position="649"/>
    </location>
</feature>
<keyword evidence="13" id="KW-0234">DNA repair</keyword>
<comment type="subcellular location">
    <subcellularLocation>
        <location evidence="1">Cytoplasm</location>
    </subcellularLocation>
</comment>
<dbReference type="InterPro" id="IPR003439">
    <property type="entry name" value="ABC_transporter-like_ATP-bd"/>
</dbReference>
<keyword evidence="3" id="KW-0479">Metal-binding</keyword>
<dbReference type="Gene3D" id="1.20.1580.10">
    <property type="entry name" value="ABC transporter ATPase like domain"/>
    <property type="match status" value="2"/>
</dbReference>
<dbReference type="GO" id="GO:0008270">
    <property type="term" value="F:zinc ion binding"/>
    <property type="evidence" value="ECO:0007669"/>
    <property type="project" value="UniProtKB-KW"/>
</dbReference>
<evidence type="ECO:0000256" key="6">
    <source>
        <dbReference type="ARBA" id="ARBA00022763"/>
    </source>
</evidence>
<dbReference type="GO" id="GO:0005524">
    <property type="term" value="F:ATP binding"/>
    <property type="evidence" value="ECO:0007669"/>
    <property type="project" value="UniProtKB-KW"/>
</dbReference>
<keyword evidence="7" id="KW-0228">DNA excision</keyword>
<evidence type="ECO:0000256" key="9">
    <source>
        <dbReference type="ARBA" id="ARBA00022833"/>
    </source>
</evidence>
<evidence type="ECO:0000259" key="18">
    <source>
        <dbReference type="Pfam" id="PF17755"/>
    </source>
</evidence>
<evidence type="ECO:0000256" key="11">
    <source>
        <dbReference type="ARBA" id="ARBA00022881"/>
    </source>
</evidence>
<keyword evidence="11" id="KW-0267">Excision nuclease</keyword>
<dbReference type="Pfam" id="PF00005">
    <property type="entry name" value="ABC_tran"/>
    <property type="match status" value="1"/>
</dbReference>
<accession>A0ABD6WZ48</accession>
<dbReference type="SUPFAM" id="SSF52540">
    <property type="entry name" value="P-loop containing nucleoside triphosphate hydrolases"/>
    <property type="match status" value="2"/>
</dbReference>
<protein>
    <recommendedName>
        <fullName evidence="15">UvrABC system protein A</fullName>
    </recommendedName>
    <alternativeName>
        <fullName evidence="16">Excinuclease ABC subunit A</fullName>
    </alternativeName>
</protein>
<evidence type="ECO:0000256" key="16">
    <source>
        <dbReference type="ARBA" id="ARBA00042156"/>
    </source>
</evidence>
<feature type="domain" description="UvrA DNA-binding" evidence="18">
    <location>
        <begin position="147"/>
        <end position="229"/>
    </location>
</feature>
<evidence type="ECO:0000256" key="13">
    <source>
        <dbReference type="ARBA" id="ARBA00023204"/>
    </source>
</evidence>
<dbReference type="PANTHER" id="PTHR43152">
    <property type="entry name" value="UVRABC SYSTEM PROTEIN A"/>
    <property type="match status" value="1"/>
</dbReference>
<dbReference type="GO" id="GO:0005737">
    <property type="term" value="C:cytoplasm"/>
    <property type="evidence" value="ECO:0007669"/>
    <property type="project" value="UniProtKB-SubCell"/>
</dbReference>
<dbReference type="GO" id="GO:0003677">
    <property type="term" value="F:DNA binding"/>
    <property type="evidence" value="ECO:0007669"/>
    <property type="project" value="UniProtKB-KW"/>
</dbReference>
<keyword evidence="2" id="KW-0963">Cytoplasm</keyword>
<dbReference type="GO" id="GO:0006281">
    <property type="term" value="P:DNA repair"/>
    <property type="evidence" value="ECO:0007669"/>
    <property type="project" value="UniProtKB-KW"/>
</dbReference>
<name>A0ABD6WZ48_PHODM</name>
<dbReference type="Pfam" id="PF17755">
    <property type="entry name" value="UvrA_DNA-bind"/>
    <property type="match status" value="1"/>
</dbReference>
<dbReference type="InterPro" id="IPR041552">
    <property type="entry name" value="UvrA_DNA-bd"/>
</dbReference>
<evidence type="ECO:0000256" key="15">
    <source>
        <dbReference type="ARBA" id="ARBA00039316"/>
    </source>
</evidence>
<evidence type="ECO:0000256" key="7">
    <source>
        <dbReference type="ARBA" id="ARBA00022769"/>
    </source>
</evidence>
<evidence type="ECO:0000256" key="2">
    <source>
        <dbReference type="ARBA" id="ARBA00022490"/>
    </source>
</evidence>
<keyword evidence="9" id="KW-0862">Zinc</keyword>
<keyword evidence="10" id="KW-0067">ATP-binding</keyword>
<dbReference type="Gene3D" id="1.10.8.280">
    <property type="entry name" value="ABC transporter ATPase domain-like"/>
    <property type="match status" value="1"/>
</dbReference>
<comment type="similarity">
    <text evidence="14">Belongs to the ABC transporter superfamily. UvrA family.</text>
</comment>
<keyword evidence="8" id="KW-0863">Zinc-finger</keyword>
<keyword evidence="6" id="KW-0227">DNA damage</keyword>
<dbReference type="EMBL" id="PYMM01000019">
    <property type="protein sequence ID" value="PSU14991.1"/>
    <property type="molecule type" value="Genomic_DNA"/>
</dbReference>
<keyword evidence="4" id="KW-0677">Repeat</keyword>
<evidence type="ECO:0000256" key="5">
    <source>
        <dbReference type="ARBA" id="ARBA00022741"/>
    </source>
</evidence>
<dbReference type="Gene3D" id="3.40.50.300">
    <property type="entry name" value="P-loop containing nucleotide triphosphate hydrolases"/>
    <property type="match status" value="3"/>
</dbReference>
<reference evidence="19 20" key="1">
    <citation type="submission" date="2018-03" db="EMBL/GenBank/DDBJ databases">
        <title>Whole genome sequencing of Histamine producing bacteria.</title>
        <authorList>
            <person name="Butler K."/>
        </authorList>
    </citation>
    <scope>NUCLEOTIDE SEQUENCE [LARGE SCALE GENOMIC DNA]</scope>
    <source>
        <strain evidence="19 20">BT-6</strain>
    </source>
</reference>
<evidence type="ECO:0000256" key="3">
    <source>
        <dbReference type="ARBA" id="ARBA00022723"/>
    </source>
</evidence>
<evidence type="ECO:0000256" key="1">
    <source>
        <dbReference type="ARBA" id="ARBA00004496"/>
    </source>
</evidence>
<evidence type="ECO:0000313" key="20">
    <source>
        <dbReference type="Proteomes" id="UP000241404"/>
    </source>
</evidence>
<comment type="caution">
    <text evidence="19">The sequence shown here is derived from an EMBL/GenBank/DDBJ whole genome shotgun (WGS) entry which is preliminary data.</text>
</comment>
<evidence type="ECO:0000256" key="4">
    <source>
        <dbReference type="ARBA" id="ARBA00022737"/>
    </source>
</evidence>
<gene>
    <name evidence="19" type="ORF">CTM90_18565</name>
</gene>
<dbReference type="InterPro" id="IPR027417">
    <property type="entry name" value="P-loop_NTPase"/>
</dbReference>
<dbReference type="Proteomes" id="UP000241404">
    <property type="component" value="Unassembled WGS sequence"/>
</dbReference>
<evidence type="ECO:0000259" key="17">
    <source>
        <dbReference type="Pfam" id="PF00005"/>
    </source>
</evidence>
<dbReference type="AlphaFoldDB" id="A0ABD6WZ48"/>
<proteinExistence type="inferred from homology"/>
<evidence type="ECO:0000256" key="12">
    <source>
        <dbReference type="ARBA" id="ARBA00023125"/>
    </source>
</evidence>
<evidence type="ECO:0000313" key="19">
    <source>
        <dbReference type="EMBL" id="PSU14991.1"/>
    </source>
</evidence>
<sequence length="710" mass="80208">MDSIKLTRVSTHNLKNIDVDIRKNSITSIYGRSGGGKSSLAFSTLYQLCRDEFDALENGYAETSEYYLHSYQGTIPTVAISQGYRNSNPRSTLYSYLNLPQILSMLSVDGYNIPKFNKLKLNRIENKCPRCNGYGYIQEMDSLSLIDFKKSISEKPFSLWRTGSFTDLYHQTLLAFCESENINTEIPLNQLSKTERNKILNAKSEKRLDITFKYQGSIRKRRVIFEGMLIFADSKKKYLKSKRDCVINLICPDCSDSKVNHQSYSSLKVHDIPMIDFLNKPFSYLSLKLQKTMKENALTVLLKSLCDIGLGYLNFSRTMPSLSGGELQKLRFSRLLTSNISGVLFVIDEISSQLNQSDFPSIFGHLKRLAKKNTIVLVEHAKYFIDNSDYKIHIGPKAGDKGGYICKDEDISPIKIERIKEITNEYITFANINKHNVINQSVSIPKKRISVFTGLPGSGKSSIALAIDEMGGAIYISQKFSSYGNRSILAGTIKVANYIADYFSKETGVSSDNFILSKKAGCMVCGGTGAVKYDKGFEGFFYTTCPDCEGKMFDENNKNLKTKVAGLSIHDFYHMSISELYIEIKDKKNIPNMFTRILDCMIQLELGHLQLIRKTQTLSGGEVRRIKLSEYLYRQKETKKVLIMDEPVAGLDPETASKVAKFIYKKIHLFAAIIMIEHREEIIGLADYEVKVGPFSGPLGGQILSQEFLI</sequence>